<proteinExistence type="inferred from homology"/>
<evidence type="ECO:0000313" key="4">
    <source>
        <dbReference type="EMBL" id="MFC2972837.1"/>
    </source>
</evidence>
<evidence type="ECO:0000256" key="2">
    <source>
        <dbReference type="RuleBase" id="RU004328"/>
    </source>
</evidence>
<dbReference type="InterPro" id="IPR033130">
    <property type="entry name" value="RNase_T2_His_AS_2"/>
</dbReference>
<dbReference type="Pfam" id="PF00445">
    <property type="entry name" value="Ribonuclease_T2"/>
    <property type="match status" value="1"/>
</dbReference>
<evidence type="ECO:0000256" key="1">
    <source>
        <dbReference type="ARBA" id="ARBA00007469"/>
    </source>
</evidence>
<dbReference type="EMBL" id="JBHRSJ010000022">
    <property type="protein sequence ID" value="MFC2972837.1"/>
    <property type="molecule type" value="Genomic_DNA"/>
</dbReference>
<reference evidence="5" key="1">
    <citation type="journal article" date="2019" name="Int. J. Syst. Evol. Microbiol.">
        <title>The Global Catalogue of Microorganisms (GCM) 10K type strain sequencing project: providing services to taxonomists for standard genome sequencing and annotation.</title>
        <authorList>
            <consortium name="The Broad Institute Genomics Platform"/>
            <consortium name="The Broad Institute Genome Sequencing Center for Infectious Disease"/>
            <person name="Wu L."/>
            <person name="Ma J."/>
        </authorList>
    </citation>
    <scope>NUCLEOTIDE SEQUENCE [LARGE SCALE GENOMIC DNA]</scope>
    <source>
        <strain evidence="5">KCTC 62195</strain>
    </source>
</reference>
<evidence type="ECO:0000313" key="5">
    <source>
        <dbReference type="Proteomes" id="UP001595457"/>
    </source>
</evidence>
<feature type="chain" id="PRO_5047224127" evidence="3">
    <location>
        <begin position="21"/>
        <end position="329"/>
    </location>
</feature>
<dbReference type="InterPro" id="IPR018188">
    <property type="entry name" value="RNase_T2_His_AS_1"/>
</dbReference>
<comment type="caution">
    <text evidence="4">The sequence shown here is derived from an EMBL/GenBank/DDBJ whole genome shotgun (WGS) entry which is preliminary data.</text>
</comment>
<dbReference type="SUPFAM" id="SSF55895">
    <property type="entry name" value="Ribonuclease Rh-like"/>
    <property type="match status" value="1"/>
</dbReference>
<dbReference type="Gene3D" id="3.90.730.10">
    <property type="entry name" value="Ribonuclease T2-like"/>
    <property type="match status" value="1"/>
</dbReference>
<dbReference type="InterPro" id="IPR001568">
    <property type="entry name" value="RNase_T2-like"/>
</dbReference>
<name>A0ABV7AW12_9GAMM</name>
<evidence type="ECO:0000256" key="3">
    <source>
        <dbReference type="SAM" id="SignalP"/>
    </source>
</evidence>
<dbReference type="PROSITE" id="PS00530">
    <property type="entry name" value="RNASE_T2_1"/>
    <property type="match status" value="1"/>
</dbReference>
<comment type="similarity">
    <text evidence="1 2">Belongs to the RNase T2 family.</text>
</comment>
<dbReference type="InterPro" id="IPR036430">
    <property type="entry name" value="RNase_T2-like_sf"/>
</dbReference>
<keyword evidence="3" id="KW-0732">Signal</keyword>
<dbReference type="PROSITE" id="PS00531">
    <property type="entry name" value="RNASE_T2_2"/>
    <property type="match status" value="1"/>
</dbReference>
<dbReference type="RefSeq" id="WP_377814492.1">
    <property type="nucleotide sequence ID" value="NZ_JBHRSJ010000022.1"/>
</dbReference>
<dbReference type="PROSITE" id="PS51257">
    <property type="entry name" value="PROKAR_LIPOPROTEIN"/>
    <property type="match status" value="1"/>
</dbReference>
<keyword evidence="5" id="KW-1185">Reference proteome</keyword>
<dbReference type="PANTHER" id="PTHR11240:SF22">
    <property type="entry name" value="RIBONUCLEASE T2"/>
    <property type="match status" value="1"/>
</dbReference>
<dbReference type="PANTHER" id="PTHR11240">
    <property type="entry name" value="RIBONUCLEASE T2"/>
    <property type="match status" value="1"/>
</dbReference>
<feature type="signal peptide" evidence="3">
    <location>
        <begin position="1"/>
        <end position="20"/>
    </location>
</feature>
<sequence>MRRLALLPLSLLLISSAPFAAEPAQGSFQASQACEAFQSFRKGSNPGQVRLVPGTRYAIREVNGQSRQWYRIEVPGAGEPLRWVSADCGSAEGAGSPAAAPAPAKQSAQACNVAGQQDSYVLAITWQPGFCEHSQFKGRKPECEHLADGSLKVPNLTLHGLWPNRQSCGAHYGNCSDAPLQLSQETLEFVRPWMPNFYYETRFGSHEWEKHGTCQALDDDAYFREAATAVRTVNDSEIGRYVTANAGKTISRQEFYRKVEAAAGNDKADNNFTLLCEGSYLNEIRVRLPREFKAGGSVAELIGTPLPKRPAPSSKECRQEQIRIEAGGV</sequence>
<gene>
    <name evidence="4" type="ORF">ACFOJE_11515</name>
</gene>
<organism evidence="4 5">
    <name type="scientific">Azotobacter bryophylli</name>
    <dbReference type="NCBI Taxonomy" id="1986537"/>
    <lineage>
        <taxon>Bacteria</taxon>
        <taxon>Pseudomonadati</taxon>
        <taxon>Pseudomonadota</taxon>
        <taxon>Gammaproteobacteria</taxon>
        <taxon>Pseudomonadales</taxon>
        <taxon>Pseudomonadaceae</taxon>
        <taxon>Azotobacter</taxon>
    </lineage>
</organism>
<dbReference type="Proteomes" id="UP001595457">
    <property type="component" value="Unassembled WGS sequence"/>
</dbReference>
<protein>
    <submittedName>
        <fullName evidence="4">Ribonuclease T(2)</fullName>
    </submittedName>
</protein>
<accession>A0ABV7AW12</accession>